<evidence type="ECO:0000313" key="6">
    <source>
        <dbReference type="EMBL" id="KAJ3591466.1"/>
    </source>
</evidence>
<dbReference type="GO" id="GO:0005576">
    <property type="term" value="C:extracellular region"/>
    <property type="evidence" value="ECO:0007669"/>
    <property type="project" value="UniProtKB-SubCell"/>
</dbReference>
<evidence type="ECO:0000313" key="7">
    <source>
        <dbReference type="Proteomes" id="UP001148018"/>
    </source>
</evidence>
<dbReference type="Pfam" id="PF00386">
    <property type="entry name" value="C1q"/>
    <property type="match status" value="1"/>
</dbReference>
<dbReference type="GO" id="GO:0099558">
    <property type="term" value="P:maintenance of synapse structure"/>
    <property type="evidence" value="ECO:0007669"/>
    <property type="project" value="TreeGrafter"/>
</dbReference>
<feature type="signal peptide" evidence="4">
    <location>
        <begin position="1"/>
        <end position="21"/>
    </location>
</feature>
<sequence>MPSAVVLLLAGLCAWLGVCRGQSASSGSGINDMLLHAIHFQGELPCGTWDCSCATRQTDCCCAANQLAALEDSTFSWMVDLWEKVEHLETERKALTESRQVAFSAAMTAQSGCFGPFTTNVPIPYTLFTLNDGEGYNPALGVFTALWPGVYSFSYTAHSHLQNPEGRLYHKIQLMKNGLVVASTWEDNREDTWDSGSQVVLLHLRRGCQVYMQMLSGRSICGNTLENNRFSGYLLYPDYE</sequence>
<keyword evidence="3 4" id="KW-0732">Signal</keyword>
<dbReference type="PANTHER" id="PTHR22923">
    <property type="entry name" value="CEREBELLIN-RELATED"/>
    <property type="match status" value="1"/>
</dbReference>
<dbReference type="PANTHER" id="PTHR22923:SF89">
    <property type="entry name" value="CEREBELLIN 18"/>
    <property type="match status" value="1"/>
</dbReference>
<evidence type="ECO:0000256" key="1">
    <source>
        <dbReference type="ARBA" id="ARBA00004613"/>
    </source>
</evidence>
<evidence type="ECO:0000256" key="4">
    <source>
        <dbReference type="SAM" id="SignalP"/>
    </source>
</evidence>
<protein>
    <recommendedName>
        <fullName evidence="5">C1q domain-containing protein</fullName>
    </recommendedName>
</protein>
<dbReference type="PRINTS" id="PR00007">
    <property type="entry name" value="COMPLEMNTC1Q"/>
</dbReference>
<reference evidence="6" key="1">
    <citation type="submission" date="2022-07" db="EMBL/GenBank/DDBJ databases">
        <title>Chromosome-level genome of Muraenolepis orangiensis.</title>
        <authorList>
            <person name="Kim J."/>
        </authorList>
    </citation>
    <scope>NUCLEOTIDE SEQUENCE</scope>
    <source>
        <strain evidence="6">KU_S4_2022</strain>
        <tissue evidence="6">Muscle</tissue>
    </source>
</reference>
<accession>A0A9Q0DPR5</accession>
<name>A0A9Q0DPR5_9TELE</name>
<keyword evidence="7" id="KW-1185">Reference proteome</keyword>
<keyword evidence="2" id="KW-0964">Secreted</keyword>
<dbReference type="Proteomes" id="UP001148018">
    <property type="component" value="Unassembled WGS sequence"/>
</dbReference>
<dbReference type="OrthoDB" id="6154955at2759"/>
<comment type="subcellular location">
    <subcellularLocation>
        <location evidence="1">Secreted</location>
    </subcellularLocation>
</comment>
<comment type="caution">
    <text evidence="6">The sequence shown here is derived from an EMBL/GenBank/DDBJ whole genome shotgun (WGS) entry which is preliminary data.</text>
</comment>
<dbReference type="InterPro" id="IPR001073">
    <property type="entry name" value="C1q_dom"/>
</dbReference>
<dbReference type="InterPro" id="IPR008983">
    <property type="entry name" value="Tumour_necrosis_fac-like_dom"/>
</dbReference>
<feature type="domain" description="C1q" evidence="5">
    <location>
        <begin position="96"/>
        <end position="240"/>
    </location>
</feature>
<evidence type="ECO:0000256" key="2">
    <source>
        <dbReference type="ARBA" id="ARBA00022525"/>
    </source>
</evidence>
<dbReference type="Gene3D" id="2.60.120.40">
    <property type="match status" value="1"/>
</dbReference>
<dbReference type="AlphaFoldDB" id="A0A9Q0DPR5"/>
<dbReference type="SUPFAM" id="SSF49842">
    <property type="entry name" value="TNF-like"/>
    <property type="match status" value="1"/>
</dbReference>
<dbReference type="SMART" id="SM00110">
    <property type="entry name" value="C1Q"/>
    <property type="match status" value="1"/>
</dbReference>
<organism evidence="6 7">
    <name type="scientific">Muraenolepis orangiensis</name>
    <name type="common">Patagonian moray cod</name>
    <dbReference type="NCBI Taxonomy" id="630683"/>
    <lineage>
        <taxon>Eukaryota</taxon>
        <taxon>Metazoa</taxon>
        <taxon>Chordata</taxon>
        <taxon>Craniata</taxon>
        <taxon>Vertebrata</taxon>
        <taxon>Euteleostomi</taxon>
        <taxon>Actinopterygii</taxon>
        <taxon>Neopterygii</taxon>
        <taxon>Teleostei</taxon>
        <taxon>Neoteleostei</taxon>
        <taxon>Acanthomorphata</taxon>
        <taxon>Zeiogadaria</taxon>
        <taxon>Gadariae</taxon>
        <taxon>Gadiformes</taxon>
        <taxon>Muraenolepidoidei</taxon>
        <taxon>Muraenolepididae</taxon>
        <taxon>Muraenolepis</taxon>
    </lineage>
</organism>
<evidence type="ECO:0000256" key="3">
    <source>
        <dbReference type="ARBA" id="ARBA00022729"/>
    </source>
</evidence>
<gene>
    <name evidence="6" type="ORF">NHX12_009411</name>
</gene>
<proteinExistence type="predicted"/>
<dbReference type="GO" id="GO:0045202">
    <property type="term" value="C:synapse"/>
    <property type="evidence" value="ECO:0007669"/>
    <property type="project" value="TreeGrafter"/>
</dbReference>
<dbReference type="PROSITE" id="PS50871">
    <property type="entry name" value="C1Q"/>
    <property type="match status" value="1"/>
</dbReference>
<evidence type="ECO:0000259" key="5">
    <source>
        <dbReference type="PROSITE" id="PS50871"/>
    </source>
</evidence>
<dbReference type="InterPro" id="IPR050822">
    <property type="entry name" value="Cerebellin_Synaptic_Org"/>
</dbReference>
<feature type="chain" id="PRO_5040249538" description="C1q domain-containing protein" evidence="4">
    <location>
        <begin position="22"/>
        <end position="240"/>
    </location>
</feature>
<dbReference type="EMBL" id="JANIIK010000114">
    <property type="protein sequence ID" value="KAJ3591466.1"/>
    <property type="molecule type" value="Genomic_DNA"/>
</dbReference>